<dbReference type="OrthoDB" id="5405911at2"/>
<evidence type="ECO:0000259" key="1">
    <source>
        <dbReference type="PROSITE" id="PS51186"/>
    </source>
</evidence>
<dbReference type="CDD" id="cd04301">
    <property type="entry name" value="NAT_SF"/>
    <property type="match status" value="1"/>
</dbReference>
<dbReference type="Gene3D" id="3.40.630.30">
    <property type="match status" value="1"/>
</dbReference>
<organism evidence="3 4">
    <name type="scientific">Amnibacterium kyonggiense</name>
    <dbReference type="NCBI Taxonomy" id="595671"/>
    <lineage>
        <taxon>Bacteria</taxon>
        <taxon>Bacillati</taxon>
        <taxon>Actinomycetota</taxon>
        <taxon>Actinomycetes</taxon>
        <taxon>Micrococcales</taxon>
        <taxon>Microbacteriaceae</taxon>
        <taxon>Amnibacterium</taxon>
    </lineage>
</organism>
<dbReference type="PROSITE" id="PS51729">
    <property type="entry name" value="GNAT_YJDJ"/>
    <property type="match status" value="1"/>
</dbReference>
<dbReference type="InterPro" id="IPR000182">
    <property type="entry name" value="GNAT_dom"/>
</dbReference>
<dbReference type="AlphaFoldDB" id="A0A4V3EBB1"/>
<proteinExistence type="predicted"/>
<reference evidence="3 4" key="1">
    <citation type="submission" date="2019-03" db="EMBL/GenBank/DDBJ databases">
        <title>Genomic Encyclopedia of Archaeal and Bacterial Type Strains, Phase II (KMG-II): from individual species to whole genera.</title>
        <authorList>
            <person name="Goeker M."/>
        </authorList>
    </citation>
    <scope>NUCLEOTIDE SEQUENCE [LARGE SCALE GENOMIC DNA]</scope>
    <source>
        <strain evidence="3 4">DSM 24782</strain>
    </source>
</reference>
<dbReference type="GO" id="GO:0016747">
    <property type="term" value="F:acyltransferase activity, transferring groups other than amino-acyl groups"/>
    <property type="evidence" value="ECO:0007669"/>
    <property type="project" value="InterPro"/>
</dbReference>
<dbReference type="SUPFAM" id="SSF55729">
    <property type="entry name" value="Acyl-CoA N-acyltransferases (Nat)"/>
    <property type="match status" value="1"/>
</dbReference>
<protein>
    <submittedName>
        <fullName evidence="3">Uncharacterized protein</fullName>
    </submittedName>
</protein>
<name>A0A4V3EBB1_9MICO</name>
<accession>A0A4V3EBB1</accession>
<dbReference type="InterPro" id="IPR016181">
    <property type="entry name" value="Acyl_CoA_acyltransferase"/>
</dbReference>
<gene>
    <name evidence="3" type="ORF">CLV52_1577</name>
</gene>
<dbReference type="Proteomes" id="UP000295344">
    <property type="component" value="Unassembled WGS sequence"/>
</dbReference>
<sequence>MADIETRHDEEHQRYVAVLDGEPIGELLYRNTEEGRVFTHAEIDVAHEHHGYGTQMVRASLDDTRGAGIRPLAQCPMVRNFLAEHPDYARPLTR</sequence>
<dbReference type="InterPro" id="IPR031165">
    <property type="entry name" value="GNAT_YJDJ"/>
</dbReference>
<evidence type="ECO:0000259" key="2">
    <source>
        <dbReference type="PROSITE" id="PS51729"/>
    </source>
</evidence>
<feature type="domain" description="N-acetyltransferase" evidence="1">
    <location>
        <begin position="1"/>
        <end position="94"/>
    </location>
</feature>
<dbReference type="EMBL" id="SOAM01000001">
    <property type="protein sequence ID" value="TDS81004.1"/>
    <property type="molecule type" value="Genomic_DNA"/>
</dbReference>
<keyword evidence="4" id="KW-1185">Reference proteome</keyword>
<comment type="caution">
    <text evidence="3">The sequence shown here is derived from an EMBL/GenBank/DDBJ whole genome shotgun (WGS) entry which is preliminary data.</text>
</comment>
<feature type="domain" description="N-acetyltransferase" evidence="2">
    <location>
        <begin position="7"/>
        <end position="93"/>
    </location>
</feature>
<dbReference type="RefSeq" id="WP_133765648.1">
    <property type="nucleotide sequence ID" value="NZ_BAAARP010000003.1"/>
</dbReference>
<dbReference type="PROSITE" id="PS51186">
    <property type="entry name" value="GNAT"/>
    <property type="match status" value="1"/>
</dbReference>
<dbReference type="Pfam" id="PF14542">
    <property type="entry name" value="Acetyltransf_CG"/>
    <property type="match status" value="1"/>
</dbReference>
<evidence type="ECO:0000313" key="3">
    <source>
        <dbReference type="EMBL" id="TDS81004.1"/>
    </source>
</evidence>
<evidence type="ECO:0000313" key="4">
    <source>
        <dbReference type="Proteomes" id="UP000295344"/>
    </source>
</evidence>